<reference evidence="2" key="1">
    <citation type="journal article" date="2019" name="Curr. Biol.">
        <title>Genome Sequence of Striga asiatica Provides Insight into the Evolution of Plant Parasitism.</title>
        <authorList>
            <person name="Yoshida S."/>
            <person name="Kim S."/>
            <person name="Wafula E.K."/>
            <person name="Tanskanen J."/>
            <person name="Kim Y.M."/>
            <person name="Honaas L."/>
            <person name="Yang Z."/>
            <person name="Spallek T."/>
            <person name="Conn C.E."/>
            <person name="Ichihashi Y."/>
            <person name="Cheong K."/>
            <person name="Cui S."/>
            <person name="Der J.P."/>
            <person name="Gundlach H."/>
            <person name="Jiao Y."/>
            <person name="Hori C."/>
            <person name="Ishida J.K."/>
            <person name="Kasahara H."/>
            <person name="Kiba T."/>
            <person name="Kim M.S."/>
            <person name="Koo N."/>
            <person name="Laohavisit A."/>
            <person name="Lee Y.H."/>
            <person name="Lumba S."/>
            <person name="McCourt P."/>
            <person name="Mortimer J.C."/>
            <person name="Mutuku J.M."/>
            <person name="Nomura T."/>
            <person name="Sasaki-Sekimoto Y."/>
            <person name="Seto Y."/>
            <person name="Wang Y."/>
            <person name="Wakatake T."/>
            <person name="Sakakibara H."/>
            <person name="Demura T."/>
            <person name="Yamaguchi S."/>
            <person name="Yoneyama K."/>
            <person name="Manabe R.I."/>
            <person name="Nelson D.C."/>
            <person name="Schulman A.H."/>
            <person name="Timko M.P."/>
            <person name="dePamphilis C.W."/>
            <person name="Choi D."/>
            <person name="Shirasu K."/>
        </authorList>
    </citation>
    <scope>NUCLEOTIDE SEQUENCE [LARGE SCALE GENOMIC DNA]</scope>
    <source>
        <strain evidence="2">cv. UVA1</strain>
    </source>
</reference>
<comment type="caution">
    <text evidence="1">The sequence shown here is derived from an EMBL/GenBank/DDBJ whole genome shotgun (WGS) entry which is preliminary data.</text>
</comment>
<protein>
    <submittedName>
        <fullName evidence="1">TSL-kinase interacting protein 1</fullName>
    </submittedName>
</protein>
<dbReference type="Proteomes" id="UP000325081">
    <property type="component" value="Unassembled WGS sequence"/>
</dbReference>
<keyword evidence="2" id="KW-1185">Reference proteome</keyword>
<evidence type="ECO:0000313" key="2">
    <source>
        <dbReference type="Proteomes" id="UP000325081"/>
    </source>
</evidence>
<evidence type="ECO:0000313" key="1">
    <source>
        <dbReference type="EMBL" id="GER33609.1"/>
    </source>
</evidence>
<dbReference type="EMBL" id="BKCP01004750">
    <property type="protein sequence ID" value="GER33609.1"/>
    <property type="molecule type" value="Genomic_DNA"/>
</dbReference>
<accession>A0A5A7PLI4</accession>
<sequence>MNKDKQHNNIERVQILSQFNQIIFLTRSATVDADEPVHGTSIDIFLVSISSRFFSVSSVVTIGVEKDSSRPVLPSRMLTTDDMLGLSAATACVQRRAKWITVIASCSLKFDSNLESTSWINPGNSCAYMGIILLVELGKTEIRYLGHKIFIEKHVRGFDVTVHDFQSRLFMQIS</sequence>
<organism evidence="1 2">
    <name type="scientific">Striga asiatica</name>
    <name type="common">Asiatic witchweed</name>
    <name type="synonym">Buchnera asiatica</name>
    <dbReference type="NCBI Taxonomy" id="4170"/>
    <lineage>
        <taxon>Eukaryota</taxon>
        <taxon>Viridiplantae</taxon>
        <taxon>Streptophyta</taxon>
        <taxon>Embryophyta</taxon>
        <taxon>Tracheophyta</taxon>
        <taxon>Spermatophyta</taxon>
        <taxon>Magnoliopsida</taxon>
        <taxon>eudicotyledons</taxon>
        <taxon>Gunneridae</taxon>
        <taxon>Pentapetalae</taxon>
        <taxon>asterids</taxon>
        <taxon>lamiids</taxon>
        <taxon>Lamiales</taxon>
        <taxon>Orobanchaceae</taxon>
        <taxon>Buchnereae</taxon>
        <taxon>Striga</taxon>
    </lineage>
</organism>
<gene>
    <name evidence="1" type="ORF">STAS_09754</name>
</gene>
<dbReference type="GO" id="GO:0016301">
    <property type="term" value="F:kinase activity"/>
    <property type="evidence" value="ECO:0007669"/>
    <property type="project" value="UniProtKB-KW"/>
</dbReference>
<keyword evidence="1" id="KW-0808">Transferase</keyword>
<proteinExistence type="predicted"/>
<name>A0A5A7PLI4_STRAF</name>
<keyword evidence="1" id="KW-0418">Kinase</keyword>
<dbReference type="AlphaFoldDB" id="A0A5A7PLI4"/>